<dbReference type="Gene3D" id="3.30.40.10">
    <property type="entry name" value="Zinc/RING finger domain, C3HC4 (zinc finger)"/>
    <property type="match status" value="1"/>
</dbReference>
<evidence type="ECO:0000256" key="6">
    <source>
        <dbReference type="PROSITE-ProRule" id="PRU00175"/>
    </source>
</evidence>
<dbReference type="PANTHER" id="PTHR45626">
    <property type="entry name" value="TRANSCRIPTION TERMINATION FACTOR 2-RELATED"/>
    <property type="match status" value="1"/>
</dbReference>
<keyword evidence="2" id="KW-0547">Nucleotide-binding</keyword>
<dbReference type="Pfam" id="PF00271">
    <property type="entry name" value="Helicase_C"/>
    <property type="match status" value="1"/>
</dbReference>
<feature type="compositionally biased region" description="Polar residues" evidence="7">
    <location>
        <begin position="42"/>
        <end position="51"/>
    </location>
</feature>
<dbReference type="Gene3D" id="3.40.50.300">
    <property type="entry name" value="P-loop containing nucleotide triphosphate hydrolases"/>
    <property type="match status" value="1"/>
</dbReference>
<dbReference type="GO" id="GO:0008094">
    <property type="term" value="F:ATP-dependent activity, acting on DNA"/>
    <property type="evidence" value="ECO:0007669"/>
    <property type="project" value="TreeGrafter"/>
</dbReference>
<dbReference type="PROSITE" id="PS51194">
    <property type="entry name" value="HELICASE_CTER"/>
    <property type="match status" value="1"/>
</dbReference>
<feature type="domain" description="Helicase ATP-binding" evidence="9">
    <location>
        <begin position="585"/>
        <end position="764"/>
    </location>
</feature>
<dbReference type="InterPro" id="IPR014001">
    <property type="entry name" value="Helicase_ATP-bd"/>
</dbReference>
<feature type="domain" description="Helicase C-terminal" evidence="10">
    <location>
        <begin position="1017"/>
        <end position="1167"/>
    </location>
</feature>
<dbReference type="PROSITE" id="PS51192">
    <property type="entry name" value="HELICASE_ATP_BIND_1"/>
    <property type="match status" value="1"/>
</dbReference>
<dbReference type="GO" id="GO:0004386">
    <property type="term" value="F:helicase activity"/>
    <property type="evidence" value="ECO:0007669"/>
    <property type="project" value="UniProtKB-KW"/>
</dbReference>
<dbReference type="SMART" id="SM00490">
    <property type="entry name" value="HELICc"/>
    <property type="match status" value="1"/>
</dbReference>
<evidence type="ECO:0000259" key="10">
    <source>
        <dbReference type="PROSITE" id="PS51194"/>
    </source>
</evidence>
<feature type="compositionally biased region" description="Basic and acidic residues" evidence="7">
    <location>
        <begin position="196"/>
        <end position="210"/>
    </location>
</feature>
<evidence type="ECO:0000259" key="8">
    <source>
        <dbReference type="PROSITE" id="PS50089"/>
    </source>
</evidence>
<feature type="compositionally biased region" description="Basic residues" evidence="7">
    <location>
        <begin position="417"/>
        <end position="432"/>
    </location>
</feature>
<evidence type="ECO:0000256" key="7">
    <source>
        <dbReference type="SAM" id="MobiDB-lite"/>
    </source>
</evidence>
<feature type="region of interest" description="Disordered" evidence="7">
    <location>
        <begin position="372"/>
        <end position="395"/>
    </location>
</feature>
<keyword evidence="3" id="KW-0378">Hydrolase</keyword>
<dbReference type="Gene3D" id="3.40.50.10810">
    <property type="entry name" value="Tandem AAA-ATPase domain"/>
    <property type="match status" value="1"/>
</dbReference>
<keyword evidence="4" id="KW-0347">Helicase</keyword>
<dbReference type="Pfam" id="PF00176">
    <property type="entry name" value="SNF2-rel_dom"/>
    <property type="match status" value="1"/>
</dbReference>
<dbReference type="EMBL" id="LN483345">
    <property type="protein sequence ID" value="CDZ98578.1"/>
    <property type="molecule type" value="Genomic_DNA"/>
</dbReference>
<keyword evidence="6" id="KW-0479">Metal-binding</keyword>
<feature type="region of interest" description="Disordered" evidence="7">
    <location>
        <begin position="257"/>
        <end position="359"/>
    </location>
</feature>
<protein>
    <submittedName>
        <fullName evidence="11">Dna repair protein rad16</fullName>
    </submittedName>
</protein>
<evidence type="ECO:0000256" key="4">
    <source>
        <dbReference type="ARBA" id="ARBA00022806"/>
    </source>
</evidence>
<dbReference type="InterPro" id="IPR001650">
    <property type="entry name" value="Helicase_C-like"/>
</dbReference>
<dbReference type="CDD" id="cd18008">
    <property type="entry name" value="DEXDc_SHPRH-like"/>
    <property type="match status" value="1"/>
</dbReference>
<dbReference type="InterPro" id="IPR027417">
    <property type="entry name" value="P-loop_NTPase"/>
</dbReference>
<evidence type="ECO:0000313" key="11">
    <source>
        <dbReference type="EMBL" id="CDZ98578.1"/>
    </source>
</evidence>
<feature type="compositionally biased region" description="Acidic residues" evidence="7">
    <location>
        <begin position="336"/>
        <end position="346"/>
    </location>
</feature>
<feature type="region of interest" description="Disordered" evidence="7">
    <location>
        <begin position="170"/>
        <end position="235"/>
    </location>
</feature>
<feature type="compositionally biased region" description="Acidic residues" evidence="7">
    <location>
        <begin position="113"/>
        <end position="122"/>
    </location>
</feature>
<organism evidence="11">
    <name type="scientific">Phaffia rhodozyma</name>
    <name type="common">Yeast</name>
    <name type="synonym">Xanthophyllomyces dendrorhous</name>
    <dbReference type="NCBI Taxonomy" id="264483"/>
    <lineage>
        <taxon>Eukaryota</taxon>
        <taxon>Fungi</taxon>
        <taxon>Dikarya</taxon>
        <taxon>Basidiomycota</taxon>
        <taxon>Agaricomycotina</taxon>
        <taxon>Tremellomycetes</taxon>
        <taxon>Cystofilobasidiales</taxon>
        <taxon>Mrakiaceae</taxon>
        <taxon>Phaffia</taxon>
    </lineage>
</organism>
<reference evidence="11" key="1">
    <citation type="submission" date="2014-08" db="EMBL/GenBank/DDBJ databases">
        <authorList>
            <person name="Sharma Rahul"/>
            <person name="Thines Marco"/>
        </authorList>
    </citation>
    <scope>NUCLEOTIDE SEQUENCE</scope>
</reference>
<feature type="compositionally biased region" description="Polar residues" evidence="7">
    <location>
        <begin position="91"/>
        <end position="103"/>
    </location>
</feature>
<dbReference type="InterPro" id="IPR000330">
    <property type="entry name" value="SNF2_N"/>
</dbReference>
<feature type="compositionally biased region" description="Basic and acidic residues" evidence="7">
    <location>
        <begin position="278"/>
        <end position="288"/>
    </location>
</feature>
<dbReference type="InterPro" id="IPR050628">
    <property type="entry name" value="SNF2_RAD54_helicase_TF"/>
</dbReference>
<dbReference type="InterPro" id="IPR038718">
    <property type="entry name" value="SNF2-like_sf"/>
</dbReference>
<name>A0A0F7SLK6_PHARH</name>
<evidence type="ECO:0000256" key="2">
    <source>
        <dbReference type="ARBA" id="ARBA00022741"/>
    </source>
</evidence>
<dbReference type="SUPFAM" id="SSF57850">
    <property type="entry name" value="RING/U-box"/>
    <property type="match status" value="1"/>
</dbReference>
<evidence type="ECO:0000256" key="5">
    <source>
        <dbReference type="ARBA" id="ARBA00022840"/>
    </source>
</evidence>
<evidence type="ECO:0000256" key="1">
    <source>
        <dbReference type="ARBA" id="ARBA00007025"/>
    </source>
</evidence>
<dbReference type="InterPro" id="IPR049730">
    <property type="entry name" value="SNF2/RAD54-like_C"/>
</dbReference>
<feature type="compositionally biased region" description="Low complexity" evidence="7">
    <location>
        <begin position="372"/>
        <end position="386"/>
    </location>
</feature>
<dbReference type="InterPro" id="IPR013083">
    <property type="entry name" value="Znf_RING/FYVE/PHD"/>
</dbReference>
<keyword evidence="6" id="KW-0862">Zinc</keyword>
<dbReference type="GO" id="GO:0005524">
    <property type="term" value="F:ATP binding"/>
    <property type="evidence" value="ECO:0007669"/>
    <property type="project" value="UniProtKB-KW"/>
</dbReference>
<feature type="domain" description="RING-type" evidence="8">
    <location>
        <begin position="932"/>
        <end position="974"/>
    </location>
</feature>
<keyword evidence="5" id="KW-0067">ATP-binding</keyword>
<dbReference type="SMART" id="SM00487">
    <property type="entry name" value="DEXDc"/>
    <property type="match status" value="1"/>
</dbReference>
<dbReference type="InterPro" id="IPR001841">
    <property type="entry name" value="Znf_RING"/>
</dbReference>
<dbReference type="SUPFAM" id="SSF52540">
    <property type="entry name" value="P-loop containing nucleoside triphosphate hydrolases"/>
    <property type="match status" value="2"/>
</dbReference>
<evidence type="ECO:0000259" key="9">
    <source>
        <dbReference type="PROSITE" id="PS51192"/>
    </source>
</evidence>
<dbReference type="AlphaFoldDB" id="A0A0F7SLK6"/>
<dbReference type="SMART" id="SM00184">
    <property type="entry name" value="RING"/>
    <property type="match status" value="1"/>
</dbReference>
<dbReference type="GO" id="GO:0005634">
    <property type="term" value="C:nucleus"/>
    <property type="evidence" value="ECO:0007669"/>
    <property type="project" value="TreeGrafter"/>
</dbReference>
<keyword evidence="6" id="KW-0863">Zinc-finger</keyword>
<accession>A0A0F7SLK6</accession>
<proteinExistence type="inferred from homology"/>
<sequence>MPPRRAAAAAATAAGGAATTINQDIIVISSSNPHSIQGDYSPDSTRSLSTVPDSEPPPFIPDPIVRRSVRTPASMIAKALPTPPETRRSSRLNSVGSTVTISQKSHKRKVSDDSDLDSDDLDSAPSRPTKLTPTSSKERMVSEADGSGRLPLKRREIMQNVGVVAKPAVTSRMRPKVPIKPLDLSQTERPVLSLPKGKEEEEKDEPLTKEEEGETPLEYTGAMDQSDDELIMKPQSYFSPAKKSATLSLKHSLSIKQELEEEEDDDVPLALSRPARAAKNETNHRVPSETDEENSDVPMSRRRKTGLDPSKKRLAKGKTPIRNVIGSSDLDIPPTSDEDDDSDFAVDSDVAEKEEEEDEALVAALLLSRNAAQRADAAQARMNALASGSGPGYNIDMDAEMAASLSLSQDVKQAKAVSKRKPAHRYKGKGKGKANDGDENLSSSVSDPDGSSDEDNFEYQAETGSDSMRLAEMQKEYVQLLELNKTEGSTTIRKKLGSLVKKIGQIEQASVIKQQAAMKKRVGRKLTQGEKNQIALWEYHPELRTLWGDLESEIPIIKPIQIPPPPGLRLQLLPFQKESLYWMKEQEKGIWRGGMLADEMGMGKTIQTIALLLSDHKERDMPCMVVAPVVALKQWKSEIETHTDGLKVMIYHGTTRAKSSDKGVAELKKYDVILTSFGTLQSGYTKQEKGFKRNSQIVKEKSLLHMVKWWRIILDEAHNIKDRTTNVAKACFALDASYKWCLSGTPLQNRVGELYSLIRFLGGDPYSFYFCKKCPCKSLHWSFQDRRHCDECGHNPMQHVCLWNNEILNPIVKYGTTIGEGKHAWKKLKLLLDRMMLRRTKLERADDLGLPPRTLLVRRDFFSPEERELYLSLFSDAKRQFTTYVDSGTVLNNYSNIFSLITRMRQLACHPDLVLRSKTATYIEDLGETTLCRLCNEVGEDVIMSKCSHCFDRACIRNFLLGYGESKAPCPVCNATLTIDLEAEPLEQDEEKVRRARQGILGRLDVEKWRSSTKVEALIEELSKLRADDVTTKSLVFSQFVSFLDIIAFRLKRAGFKVCRLEGGMSMEARAATIDRFIESPDVTIFLISLKAGGVALNLTAASRVFMMDSWWNPASAYQAMDRIHRLGQHRPVICTKFAVEDSIESKIIQLQEKKLAMTEATLNPDASAMGKLTQEDLSFLFRM</sequence>
<feature type="region of interest" description="Disordered" evidence="7">
    <location>
        <begin position="413"/>
        <end position="466"/>
    </location>
</feature>
<dbReference type="GO" id="GO:0016787">
    <property type="term" value="F:hydrolase activity"/>
    <property type="evidence" value="ECO:0007669"/>
    <property type="project" value="UniProtKB-KW"/>
</dbReference>
<dbReference type="PANTHER" id="PTHR45626:SF12">
    <property type="entry name" value="DNA REPAIR PROTEIN RAD16"/>
    <property type="match status" value="1"/>
</dbReference>
<dbReference type="CDD" id="cd18793">
    <property type="entry name" value="SF2_C_SNF"/>
    <property type="match status" value="1"/>
</dbReference>
<dbReference type="GO" id="GO:0008270">
    <property type="term" value="F:zinc ion binding"/>
    <property type="evidence" value="ECO:0007669"/>
    <property type="project" value="UniProtKB-KW"/>
</dbReference>
<comment type="similarity">
    <text evidence="1">Belongs to the SNF2/RAD54 helicase family.</text>
</comment>
<dbReference type="PROSITE" id="PS50089">
    <property type="entry name" value="ZF_RING_2"/>
    <property type="match status" value="1"/>
</dbReference>
<evidence type="ECO:0000256" key="3">
    <source>
        <dbReference type="ARBA" id="ARBA00022801"/>
    </source>
</evidence>
<dbReference type="GO" id="GO:0006289">
    <property type="term" value="P:nucleotide-excision repair"/>
    <property type="evidence" value="ECO:0007669"/>
    <property type="project" value="TreeGrafter"/>
</dbReference>
<feature type="region of interest" description="Disordered" evidence="7">
    <location>
        <begin position="32"/>
        <end position="154"/>
    </location>
</feature>